<accession>A0ABT4IIH2</accession>
<dbReference type="EMBL" id="JAPTGB010000015">
    <property type="protein sequence ID" value="MCZ0861057.1"/>
    <property type="molecule type" value="Genomic_DNA"/>
</dbReference>
<dbReference type="CDD" id="cd00009">
    <property type="entry name" value="AAA"/>
    <property type="match status" value="1"/>
</dbReference>
<dbReference type="PANTHER" id="PTHR42935:SF1">
    <property type="entry name" value="SLR0930 PROTEIN"/>
    <property type="match status" value="1"/>
</dbReference>
<dbReference type="SMART" id="SM00382">
    <property type="entry name" value="AAA"/>
    <property type="match status" value="1"/>
</dbReference>
<dbReference type="PANTHER" id="PTHR42935">
    <property type="entry name" value="SLR0930 PROTEIN"/>
    <property type="match status" value="1"/>
</dbReference>
<keyword evidence="2" id="KW-0067">ATP-binding</keyword>
<dbReference type="GO" id="GO:0005524">
    <property type="term" value="F:ATP binding"/>
    <property type="evidence" value="ECO:0007669"/>
    <property type="project" value="UniProtKB-KW"/>
</dbReference>
<dbReference type="SUPFAM" id="SSF52540">
    <property type="entry name" value="P-loop containing nucleoside triphosphate hydrolases"/>
    <property type="match status" value="1"/>
</dbReference>
<name>A0ABT4IIH2_9EURY</name>
<evidence type="ECO:0000313" key="3">
    <source>
        <dbReference type="Proteomes" id="UP001141422"/>
    </source>
</evidence>
<keyword evidence="2" id="KW-0547">Nucleotide-binding</keyword>
<dbReference type="Proteomes" id="UP001141422">
    <property type="component" value="Unassembled WGS sequence"/>
</dbReference>
<dbReference type="RefSeq" id="WP_268925253.1">
    <property type="nucleotide sequence ID" value="NZ_JAPTGB010000015.1"/>
</dbReference>
<evidence type="ECO:0000313" key="2">
    <source>
        <dbReference type="EMBL" id="MCZ0861057.1"/>
    </source>
</evidence>
<dbReference type="Gene3D" id="3.40.50.300">
    <property type="entry name" value="P-loop containing nucleotide triphosphate hydrolases"/>
    <property type="match status" value="1"/>
</dbReference>
<evidence type="ECO:0000259" key="1">
    <source>
        <dbReference type="SMART" id="SM00382"/>
    </source>
</evidence>
<feature type="domain" description="AAA+ ATPase" evidence="1">
    <location>
        <begin position="195"/>
        <end position="311"/>
    </location>
</feature>
<dbReference type="InterPro" id="IPR008533">
    <property type="entry name" value="DUF815"/>
</dbReference>
<comment type="caution">
    <text evidence="2">The sequence shown here is derived from an EMBL/GenBank/DDBJ whole genome shotgun (WGS) entry which is preliminary data.</text>
</comment>
<reference evidence="2" key="1">
    <citation type="submission" date="2022-12" db="EMBL/GenBank/DDBJ databases">
        <title>Isolation and characterisation of novel Methanocorpusculum spp. from native Australian herbivores indicates the genus is ancestrally host-associated.</title>
        <authorList>
            <person name="Volmer J.G."/>
            <person name="Soo R.M."/>
            <person name="Evans P.N."/>
            <person name="Hoedt E.C."/>
            <person name="Astorga Alsina A.L."/>
            <person name="Woodcroft B.J."/>
            <person name="Tyson G.W."/>
            <person name="Hugenholtz P."/>
            <person name="Morrison M."/>
        </authorList>
    </citation>
    <scope>NUCLEOTIDE SEQUENCE</scope>
    <source>
        <strain evidence="2">MG</strain>
    </source>
</reference>
<gene>
    <name evidence="2" type="ORF">O0S10_07440</name>
</gene>
<sequence>MTPPAHLLHSLVLFRSLLHLPVYQKLLALLDDDHTDTTRFLDRYAAFVAELYRHTDNLSEYIQTTVYEDDNIYVRLVAEEKTIPAVIADTLHAELRALETLSRLTPADLKGTCRGCLPSWQTKEIDLTRGYAERMATIHTTGYGIFAAHHVFIIRNEIITPLQHPDPQKLSDLYGYTAERRKIIANTEALLAGKPSVNVLLYGDAGTGKSSTIKAIANEYAACGLRLIEIKKSQLHLIPSIIEQLAKNPLKFILFIDDLTFTETDNEFASLKAILEGSAAARTKNIVVYATSNRRHLMKETFSSREGDDIHRNDTLEETISLSARFGIIITFQKPGTDAYLEIVDSLAREYEISIQEDQLHAGAEMYALRAGGRTPRAAKQYIELLAANTL</sequence>
<organism evidence="2 3">
    <name type="scientific">Methanocorpusculum petauri</name>
    <dbReference type="NCBI Taxonomy" id="3002863"/>
    <lineage>
        <taxon>Archaea</taxon>
        <taxon>Methanobacteriati</taxon>
        <taxon>Methanobacteriota</taxon>
        <taxon>Stenosarchaea group</taxon>
        <taxon>Methanomicrobia</taxon>
        <taxon>Methanomicrobiales</taxon>
        <taxon>Methanocorpusculaceae</taxon>
        <taxon>Methanocorpusculum</taxon>
    </lineage>
</organism>
<dbReference type="Pfam" id="PF05673">
    <property type="entry name" value="DUF815"/>
    <property type="match status" value="1"/>
</dbReference>
<proteinExistence type="predicted"/>
<keyword evidence="3" id="KW-1185">Reference proteome</keyword>
<protein>
    <submittedName>
        <fullName evidence="2">ATP-binding protein</fullName>
    </submittedName>
</protein>
<dbReference type="InterPro" id="IPR003593">
    <property type="entry name" value="AAA+_ATPase"/>
</dbReference>
<dbReference type="InterPro" id="IPR027417">
    <property type="entry name" value="P-loop_NTPase"/>
</dbReference>